<evidence type="ECO:0000313" key="3">
    <source>
        <dbReference type="Proteomes" id="UP000825729"/>
    </source>
</evidence>
<gene>
    <name evidence="2" type="ORF">H6P81_014573</name>
</gene>
<dbReference type="Proteomes" id="UP000825729">
    <property type="component" value="Unassembled WGS sequence"/>
</dbReference>
<proteinExistence type="predicted"/>
<organism evidence="2 3">
    <name type="scientific">Aristolochia fimbriata</name>
    <name type="common">White veined hardy Dutchman's pipe vine</name>
    <dbReference type="NCBI Taxonomy" id="158543"/>
    <lineage>
        <taxon>Eukaryota</taxon>
        <taxon>Viridiplantae</taxon>
        <taxon>Streptophyta</taxon>
        <taxon>Embryophyta</taxon>
        <taxon>Tracheophyta</taxon>
        <taxon>Spermatophyta</taxon>
        <taxon>Magnoliopsida</taxon>
        <taxon>Magnoliidae</taxon>
        <taxon>Piperales</taxon>
        <taxon>Aristolochiaceae</taxon>
        <taxon>Aristolochia</taxon>
    </lineage>
</organism>
<reference evidence="2 3" key="1">
    <citation type="submission" date="2021-07" db="EMBL/GenBank/DDBJ databases">
        <title>The Aristolochia fimbriata genome: insights into angiosperm evolution, floral development and chemical biosynthesis.</title>
        <authorList>
            <person name="Jiao Y."/>
        </authorList>
    </citation>
    <scope>NUCLEOTIDE SEQUENCE [LARGE SCALE GENOMIC DNA]</scope>
    <source>
        <strain evidence="2">IBCAS-2021</strain>
        <tissue evidence="2">Leaf</tissue>
    </source>
</reference>
<name>A0AAV7E3S8_ARIFI</name>
<evidence type="ECO:0000313" key="2">
    <source>
        <dbReference type="EMBL" id="KAG9443233.1"/>
    </source>
</evidence>
<protein>
    <submittedName>
        <fullName evidence="2">Uncharacterized protein</fullName>
    </submittedName>
</protein>
<feature type="transmembrane region" description="Helical" evidence="1">
    <location>
        <begin position="182"/>
        <end position="204"/>
    </location>
</feature>
<dbReference type="EMBL" id="JAINDJ010000006">
    <property type="protein sequence ID" value="KAG9443233.1"/>
    <property type="molecule type" value="Genomic_DNA"/>
</dbReference>
<feature type="transmembrane region" description="Helical" evidence="1">
    <location>
        <begin position="288"/>
        <end position="306"/>
    </location>
</feature>
<feature type="transmembrane region" description="Helical" evidence="1">
    <location>
        <begin position="20"/>
        <end position="41"/>
    </location>
</feature>
<keyword evidence="1" id="KW-1133">Transmembrane helix</keyword>
<accession>A0AAV7E3S8</accession>
<keyword evidence="1" id="KW-0472">Membrane</keyword>
<dbReference type="PANTHER" id="PTHR33133">
    <property type="entry name" value="OS08G0107100 PROTEIN-RELATED"/>
    <property type="match status" value="1"/>
</dbReference>
<dbReference type="PANTHER" id="PTHR33133:SF3">
    <property type="entry name" value="TRANSMEMBRANE PROTEIN"/>
    <property type="match status" value="1"/>
</dbReference>
<comment type="caution">
    <text evidence="2">The sequence shown here is derived from an EMBL/GenBank/DDBJ whole genome shotgun (WGS) entry which is preliminary data.</text>
</comment>
<dbReference type="AlphaFoldDB" id="A0AAV7E3S8"/>
<keyword evidence="3" id="KW-1185">Reference proteome</keyword>
<sequence>MDKPGRIILRRSIHAFLRQYHHFTSAPALILFPFSLALLIIPSSPLFHTIHHRLQSLFHEYYSVGFPPPDSAVLPSLFSLLALKLSQTLSSSLLTLPFALSFLLLAKSHVIALYILLIDGPHPPAYGHLSFLRRRLYAPLLLTHLCNSFLLFSANATALSILFLAFNSFQALVNYITFNNSLLFLISALGALLYSLILANAIILSNLALVVAGMDIYNNNCGGGGGYWATLRASSSLLTTTRERAATALSLIIPTNLALAAVEALFHYRVVKPAAAAYNHSHNFPPPSLLYEAALIAYIYSLLLLLDTIIGCTFYRACKSDATNSSSSSSAQLRLVDAGQQYNIPPCRSYISYYAAAAAAACTKSVDDRLP</sequence>
<evidence type="ECO:0000256" key="1">
    <source>
        <dbReference type="SAM" id="Phobius"/>
    </source>
</evidence>
<feature type="transmembrane region" description="Helical" evidence="1">
    <location>
        <begin position="245"/>
        <end position="268"/>
    </location>
</feature>
<keyword evidence="1" id="KW-0812">Transmembrane</keyword>